<dbReference type="PANTHER" id="PTHR20958:SF6">
    <property type="entry name" value="GLYCINE N-ACYLTRANSFERASE-LIKE PROTEIN"/>
    <property type="match status" value="1"/>
</dbReference>
<dbReference type="Gene3D" id="3.40.630.30">
    <property type="match status" value="1"/>
</dbReference>
<dbReference type="GO" id="GO:0005524">
    <property type="term" value="F:ATP binding"/>
    <property type="evidence" value="ECO:0007669"/>
    <property type="project" value="InterPro"/>
</dbReference>
<organism evidence="1 2">
    <name type="scientific">Penicillium decumbens</name>
    <dbReference type="NCBI Taxonomy" id="69771"/>
    <lineage>
        <taxon>Eukaryota</taxon>
        <taxon>Fungi</taxon>
        <taxon>Dikarya</taxon>
        <taxon>Ascomycota</taxon>
        <taxon>Pezizomycotina</taxon>
        <taxon>Eurotiomycetes</taxon>
        <taxon>Eurotiomycetidae</taxon>
        <taxon>Eurotiales</taxon>
        <taxon>Aspergillaceae</taxon>
        <taxon>Penicillium</taxon>
    </lineage>
</organism>
<comment type="caution">
    <text evidence="1">The sequence shown here is derived from an EMBL/GenBank/DDBJ whole genome shotgun (WGS) entry which is preliminary data.</text>
</comment>
<dbReference type="EMBL" id="MDYL01000003">
    <property type="protein sequence ID" value="OQD77199.1"/>
    <property type="molecule type" value="Genomic_DNA"/>
</dbReference>
<dbReference type="SUPFAM" id="SSF55729">
    <property type="entry name" value="Acyl-CoA N-acyltransferases (Nat)"/>
    <property type="match status" value="1"/>
</dbReference>
<dbReference type="PANTHER" id="PTHR20958">
    <property type="entry name" value="GLYCINE N-ACYLTRANSFERASE-LIKE PROTEIN"/>
    <property type="match status" value="1"/>
</dbReference>
<dbReference type="OMA" id="DEMPIAW"/>
<name>A0A1V6PJL0_PENDC</name>
<evidence type="ECO:0000313" key="1">
    <source>
        <dbReference type="EMBL" id="OQD77199.1"/>
    </source>
</evidence>
<evidence type="ECO:0008006" key="3">
    <source>
        <dbReference type="Google" id="ProtNLM"/>
    </source>
</evidence>
<dbReference type="InterPro" id="IPR016181">
    <property type="entry name" value="Acyl_CoA_acyltransferase"/>
</dbReference>
<dbReference type="AlphaFoldDB" id="A0A1V6PJL0"/>
<sequence>MAHIYEHNATSILPHLITNLPYSITCLRRIQHGQTYPSPTAKILATFPPSSPPDGPWLAARVDLFMGRETQITLYSNLETRTSIAPIDPVTQISGSIVSTFAASPAELDTARDQLLALLHYIKDNLLPEYLASLPAKPQETTNNGVPLIPPPSPTAFLIGALHTGLFSLLMRDGVFPSRGDADPLPGIRVHRFDNPPYYKYFFPRDVFCKADAALPEGYRYHDRRGRVGVLPGHLDLVQSRTHIPRPRAQLMTLPGMALYYGEGDGEGDGEDEDEMPIAWGFLGVDGSVATLHVEPEHRGKGLALALSKQVMHRGMAPEGVFGPDRSGIRDEMLRRTLGDWVHSDVAQYNKASRRVMEKIGGEVKTTVMWAVLELCD</sequence>
<protein>
    <recommendedName>
        <fullName evidence="3">FR47-like domain-containing protein</fullName>
    </recommendedName>
</protein>
<dbReference type="PRINTS" id="PR01719">
    <property type="entry name" value="MHCIIACTVATR"/>
</dbReference>
<keyword evidence="2" id="KW-1185">Reference proteome</keyword>
<dbReference type="GO" id="GO:0006355">
    <property type="term" value="P:regulation of DNA-templated transcription"/>
    <property type="evidence" value="ECO:0007669"/>
    <property type="project" value="InterPro"/>
</dbReference>
<proteinExistence type="predicted"/>
<dbReference type="InterPro" id="IPR008095">
    <property type="entry name" value="MHC_II_transact"/>
</dbReference>
<evidence type="ECO:0000313" key="2">
    <source>
        <dbReference type="Proteomes" id="UP000191522"/>
    </source>
</evidence>
<accession>A0A1V6PJL0</accession>
<reference evidence="2" key="1">
    <citation type="journal article" date="2017" name="Nat. Microbiol.">
        <title>Global analysis of biosynthetic gene clusters reveals vast potential of secondary metabolite production in Penicillium species.</title>
        <authorList>
            <person name="Nielsen J.C."/>
            <person name="Grijseels S."/>
            <person name="Prigent S."/>
            <person name="Ji B."/>
            <person name="Dainat J."/>
            <person name="Nielsen K.F."/>
            <person name="Frisvad J.C."/>
            <person name="Workman M."/>
            <person name="Nielsen J."/>
        </authorList>
    </citation>
    <scope>NUCLEOTIDE SEQUENCE [LARGE SCALE GENOMIC DNA]</scope>
    <source>
        <strain evidence="2">IBT 11843</strain>
    </source>
</reference>
<dbReference type="InterPro" id="IPR053225">
    <property type="entry name" value="Acyl-CoA_N-acyltransferase"/>
</dbReference>
<gene>
    <name evidence="1" type="ORF">PENDEC_c003G00824</name>
</gene>
<dbReference type="Proteomes" id="UP000191522">
    <property type="component" value="Unassembled WGS sequence"/>
</dbReference>
<dbReference type="OrthoDB" id="61870at2759"/>